<organism evidence="4 5">
    <name type="scientific">Cardamine amara subsp. amara</name>
    <dbReference type="NCBI Taxonomy" id="228776"/>
    <lineage>
        <taxon>Eukaryota</taxon>
        <taxon>Viridiplantae</taxon>
        <taxon>Streptophyta</taxon>
        <taxon>Embryophyta</taxon>
        <taxon>Tracheophyta</taxon>
        <taxon>Spermatophyta</taxon>
        <taxon>Magnoliopsida</taxon>
        <taxon>eudicotyledons</taxon>
        <taxon>Gunneridae</taxon>
        <taxon>Pentapetalae</taxon>
        <taxon>rosids</taxon>
        <taxon>malvids</taxon>
        <taxon>Brassicales</taxon>
        <taxon>Brassicaceae</taxon>
        <taxon>Cardamineae</taxon>
        <taxon>Cardamine</taxon>
    </lineage>
</organism>
<feature type="domain" description="MATH" evidence="3">
    <location>
        <begin position="6"/>
        <end position="128"/>
    </location>
</feature>
<comment type="caution">
    <text evidence="4">The sequence shown here is derived from an EMBL/GenBank/DDBJ whole genome shotgun (WGS) entry which is preliminary data.</text>
</comment>
<dbReference type="SMART" id="SM00061">
    <property type="entry name" value="MATH"/>
    <property type="match status" value="1"/>
</dbReference>
<dbReference type="EMBL" id="JBANAX010000585">
    <property type="protein sequence ID" value="KAL1201581.1"/>
    <property type="molecule type" value="Genomic_DNA"/>
</dbReference>
<reference evidence="4 5" key="1">
    <citation type="submission" date="2024-04" db="EMBL/GenBank/DDBJ databases">
        <title>Genome assembly C_amara_ONT_v2.</title>
        <authorList>
            <person name="Yant L."/>
            <person name="Moore C."/>
            <person name="Slenker M."/>
        </authorList>
    </citation>
    <scope>NUCLEOTIDE SEQUENCE [LARGE SCALE GENOMIC DNA]</scope>
    <source>
        <tissue evidence="4">Leaf</tissue>
    </source>
</reference>
<proteinExistence type="predicted"/>
<sequence>MAKSDEKHFVWEIKNFSSERCYSISVMVGDCKWRVVAGPKGCKEDYLFLYLEVADFQLLPYGWRRHVKFLFSIVNQLSQNLAVREVTQQWFDQNAPIWGFEEMIPLAELNAKDSGVLVDGDLIILARVQVLEVIGTLDESIQSNGLLNKTQEFLGTLNESIQSNGLLNQTREVEEIIDVNGFQVLPSQAESVRRIFEKHPDIAVGVQVKNQHLRTTLMNFLVNVIETMCQSLRELSNEDLVEVDIALTYLKNARFKVDWLEKKLDQVKENKEKELSGLVKLQEIEQQLHDLMHKCETKKSEVLSIGAPLKFDDVV</sequence>
<keyword evidence="1 2" id="KW-0175">Coiled coil</keyword>
<dbReference type="PANTHER" id="PTHR46236:SF33">
    <property type="entry name" value="MEPRIN AND TRAF-LIKE DOMAIN-CONTAINING PROTEIN-RELATED"/>
    <property type="match status" value="1"/>
</dbReference>
<evidence type="ECO:0000313" key="5">
    <source>
        <dbReference type="Proteomes" id="UP001558713"/>
    </source>
</evidence>
<dbReference type="CDD" id="cd00121">
    <property type="entry name" value="MATH"/>
    <property type="match status" value="1"/>
</dbReference>
<keyword evidence="5" id="KW-1185">Reference proteome</keyword>
<evidence type="ECO:0000256" key="2">
    <source>
        <dbReference type="SAM" id="Coils"/>
    </source>
</evidence>
<dbReference type="SUPFAM" id="SSF49599">
    <property type="entry name" value="TRAF domain-like"/>
    <property type="match status" value="1"/>
</dbReference>
<evidence type="ECO:0000313" key="4">
    <source>
        <dbReference type="EMBL" id="KAL1201581.1"/>
    </source>
</evidence>
<evidence type="ECO:0000259" key="3">
    <source>
        <dbReference type="PROSITE" id="PS50144"/>
    </source>
</evidence>
<feature type="coiled-coil region" evidence="2">
    <location>
        <begin position="250"/>
        <end position="301"/>
    </location>
</feature>
<gene>
    <name evidence="4" type="ORF">V5N11_000247</name>
</gene>
<dbReference type="PROSITE" id="PS50144">
    <property type="entry name" value="MATH"/>
    <property type="match status" value="1"/>
</dbReference>
<dbReference type="Proteomes" id="UP001558713">
    <property type="component" value="Unassembled WGS sequence"/>
</dbReference>
<dbReference type="Pfam" id="PF22486">
    <property type="entry name" value="MATH_2"/>
    <property type="match status" value="1"/>
</dbReference>
<name>A0ABD1A414_CARAN</name>
<dbReference type="PANTHER" id="PTHR46236">
    <property type="entry name" value="TRAF-LIKE SUPERFAMILY PROTEIN"/>
    <property type="match status" value="1"/>
</dbReference>
<protein>
    <submittedName>
        <fullName evidence="4">MATH domain and coiled-coil domain-containing protein</fullName>
    </submittedName>
</protein>
<dbReference type="InterPro" id="IPR002083">
    <property type="entry name" value="MATH/TRAF_dom"/>
</dbReference>
<dbReference type="Gene3D" id="2.60.210.10">
    <property type="entry name" value="Apoptosis, Tumor Necrosis Factor Receptor Associated Protein 2, Chain A"/>
    <property type="match status" value="1"/>
</dbReference>
<dbReference type="AlphaFoldDB" id="A0ABD1A414"/>
<accession>A0ABD1A414</accession>
<evidence type="ECO:0000256" key="1">
    <source>
        <dbReference type="ARBA" id="ARBA00023054"/>
    </source>
</evidence>
<dbReference type="InterPro" id="IPR008974">
    <property type="entry name" value="TRAF-like"/>
</dbReference>
<dbReference type="InterPro" id="IPR050804">
    <property type="entry name" value="MCC"/>
</dbReference>